<gene>
    <name evidence="3" type="ORF">HK23_02545</name>
</gene>
<accession>A0A1Y3G6C3</accession>
<sequence length="105" mass="11253">MRSSFFAVAAFLFTGVAQAEPMQMGPGQTMGDMKKEAPKQTAPQGMESLSMEQQMAVCSRIQTLQKQGKTLTATMTEQKATCDKMNGSMSAPASTQPAPDATLER</sequence>
<evidence type="ECO:0000256" key="2">
    <source>
        <dbReference type="SAM" id="SignalP"/>
    </source>
</evidence>
<organism evidence="3 4">
    <name type="scientific">Acetobacter malorum</name>
    <dbReference type="NCBI Taxonomy" id="178901"/>
    <lineage>
        <taxon>Bacteria</taxon>
        <taxon>Pseudomonadati</taxon>
        <taxon>Pseudomonadota</taxon>
        <taxon>Alphaproteobacteria</taxon>
        <taxon>Acetobacterales</taxon>
        <taxon>Acetobacteraceae</taxon>
        <taxon>Acetobacter</taxon>
    </lineage>
</organism>
<dbReference type="AlphaFoldDB" id="A0A1Y3G6C3"/>
<feature type="region of interest" description="Disordered" evidence="1">
    <location>
        <begin position="83"/>
        <end position="105"/>
    </location>
</feature>
<proteinExistence type="predicted"/>
<name>A0A1Y3G6C3_9PROT</name>
<evidence type="ECO:0000313" key="4">
    <source>
        <dbReference type="Proteomes" id="UP000242683"/>
    </source>
</evidence>
<feature type="chain" id="PRO_5013254724" evidence="2">
    <location>
        <begin position="20"/>
        <end position="105"/>
    </location>
</feature>
<feature type="region of interest" description="Disordered" evidence="1">
    <location>
        <begin position="22"/>
        <end position="53"/>
    </location>
</feature>
<comment type="caution">
    <text evidence="3">The sequence shown here is derived from an EMBL/GenBank/DDBJ whole genome shotgun (WGS) entry which is preliminary data.</text>
</comment>
<dbReference type="Proteomes" id="UP000242683">
    <property type="component" value="Unassembled WGS sequence"/>
</dbReference>
<keyword evidence="2" id="KW-0732">Signal</keyword>
<feature type="signal peptide" evidence="2">
    <location>
        <begin position="1"/>
        <end position="19"/>
    </location>
</feature>
<evidence type="ECO:0000313" key="3">
    <source>
        <dbReference type="EMBL" id="OUJ06329.1"/>
    </source>
</evidence>
<reference evidence="4" key="1">
    <citation type="submission" date="2014-06" db="EMBL/GenBank/DDBJ databases">
        <authorList>
            <person name="Winans N.J."/>
            <person name="Newell P.D."/>
            <person name="Douglas A.E."/>
        </authorList>
    </citation>
    <scope>NUCLEOTIDE SEQUENCE [LARGE SCALE GENOMIC DNA]</scope>
    <source>
        <strain evidence="4">DsW_057</strain>
    </source>
</reference>
<dbReference type="RefSeq" id="WP_086653315.1">
    <property type="nucleotide sequence ID" value="NZ_JOPG01000012.1"/>
</dbReference>
<evidence type="ECO:0000256" key="1">
    <source>
        <dbReference type="SAM" id="MobiDB-lite"/>
    </source>
</evidence>
<dbReference type="OrthoDB" id="7225001at2"/>
<protein>
    <submittedName>
        <fullName evidence="3">Uncharacterized protein</fullName>
    </submittedName>
</protein>
<feature type="compositionally biased region" description="Polar residues" evidence="1">
    <location>
        <begin position="87"/>
        <end position="97"/>
    </location>
</feature>
<dbReference type="EMBL" id="JOPG01000012">
    <property type="protein sequence ID" value="OUJ06329.1"/>
    <property type="molecule type" value="Genomic_DNA"/>
</dbReference>